<dbReference type="EMBL" id="ASSM01000009">
    <property type="protein sequence ID" value="EOR99836.1"/>
    <property type="molecule type" value="Genomic_DNA"/>
</dbReference>
<dbReference type="HOGENOM" id="CLU_3114866_0_0_10"/>
<dbReference type="PATRIC" id="fig|1235785.3.peg.1868"/>
<name>R9H726_BACT4</name>
<sequence length="50" mass="5861">MNYPKKFDSKLFTHLGKSPILHWTLFLLIQKEILNHGVIQMIIFTGVCFV</sequence>
<dbReference type="AlphaFoldDB" id="R9H726"/>
<gene>
    <name evidence="1" type="ORF">C799_01871</name>
</gene>
<evidence type="ECO:0000313" key="1">
    <source>
        <dbReference type="EMBL" id="EOR99836.1"/>
    </source>
</evidence>
<accession>R9H726</accession>
<comment type="caution">
    <text evidence="1">The sequence shown here is derived from an EMBL/GenBank/DDBJ whole genome shotgun (WGS) entry which is preliminary data.</text>
</comment>
<reference evidence="1 2" key="1">
    <citation type="submission" date="2013-04" db="EMBL/GenBank/DDBJ databases">
        <title>The Genome Sequence of Bacteroides thetaiotaomicron dnLKV9.</title>
        <authorList>
            <consortium name="The Broad Institute Genomics Platform"/>
            <consortium name="The Broad Institute Genome Sequencing Center for Infectious Disease"/>
            <person name="Earl A."/>
            <person name="Xavier R."/>
            <person name="Kuhn K."/>
            <person name="Stappenbeck T."/>
            <person name="Walker B."/>
            <person name="Young S."/>
            <person name="Zeng Q."/>
            <person name="Gargeya S."/>
            <person name="Fitzgerald M."/>
            <person name="Haas B."/>
            <person name="Abouelleil A."/>
            <person name="Allen A.W."/>
            <person name="Alvarado L."/>
            <person name="Arachchi H.M."/>
            <person name="Berlin A.M."/>
            <person name="Chapman S.B."/>
            <person name="Gainer-Dewar J."/>
            <person name="Goldberg J."/>
            <person name="Griggs A."/>
            <person name="Gujja S."/>
            <person name="Hansen M."/>
            <person name="Howarth C."/>
            <person name="Imamovic A."/>
            <person name="Ireland A."/>
            <person name="Larimer J."/>
            <person name="McCowan C."/>
            <person name="Murphy C."/>
            <person name="Pearson M."/>
            <person name="Poon T.W."/>
            <person name="Priest M."/>
            <person name="Roberts A."/>
            <person name="Saif S."/>
            <person name="Shea T."/>
            <person name="Sisk P."/>
            <person name="Sykes S."/>
            <person name="Wortman J."/>
            <person name="Nusbaum C."/>
            <person name="Birren B."/>
        </authorList>
    </citation>
    <scope>NUCLEOTIDE SEQUENCE [LARGE SCALE GENOMIC DNA]</scope>
    <source>
        <strain evidence="2">dnLKV9</strain>
    </source>
</reference>
<evidence type="ECO:0000313" key="2">
    <source>
        <dbReference type="Proteomes" id="UP000014207"/>
    </source>
</evidence>
<organism evidence="1 2">
    <name type="scientific">Bacteroides thetaiotaomicron dnLKV9</name>
    <dbReference type="NCBI Taxonomy" id="1235785"/>
    <lineage>
        <taxon>Bacteria</taxon>
        <taxon>Pseudomonadati</taxon>
        <taxon>Bacteroidota</taxon>
        <taxon>Bacteroidia</taxon>
        <taxon>Bacteroidales</taxon>
        <taxon>Bacteroidaceae</taxon>
        <taxon>Bacteroides</taxon>
    </lineage>
</organism>
<protein>
    <submittedName>
        <fullName evidence="1">Uncharacterized protein</fullName>
    </submittedName>
</protein>
<dbReference type="Proteomes" id="UP000014207">
    <property type="component" value="Unassembled WGS sequence"/>
</dbReference>
<proteinExistence type="predicted"/>